<dbReference type="PANTHER" id="PTHR30055">
    <property type="entry name" value="HTH-TYPE TRANSCRIPTIONAL REGULATOR RUTR"/>
    <property type="match status" value="1"/>
</dbReference>
<dbReference type="PRINTS" id="PR00455">
    <property type="entry name" value="HTHTETR"/>
</dbReference>
<dbReference type="Gene3D" id="1.10.357.10">
    <property type="entry name" value="Tetracycline Repressor, domain 2"/>
    <property type="match status" value="1"/>
</dbReference>
<sequence>MRARLVEATLDCLATNGYARLTISSIVERAGVSRGAPLHHFQSKQALIEAAADHLFRRVSRKVSSAYEDAVGAEDPVSAFLTRLWRDIFTAPEGAMLAELNHASRHEPDLQSIMSSLWTRIYRIASRVSARYVRTRQGTVPPERIALLTQWLMRGMAQDFHLGAPDALFERYLEHWRALLDSALPRQAARKT</sequence>
<dbReference type="PANTHER" id="PTHR30055:SF226">
    <property type="entry name" value="HTH-TYPE TRANSCRIPTIONAL REGULATOR PKSA"/>
    <property type="match status" value="1"/>
</dbReference>
<dbReference type="InterPro" id="IPR001647">
    <property type="entry name" value="HTH_TetR"/>
</dbReference>
<feature type="DNA-binding region" description="H-T-H motif" evidence="2">
    <location>
        <begin position="22"/>
        <end position="41"/>
    </location>
</feature>
<dbReference type="InterPro" id="IPR009057">
    <property type="entry name" value="Homeodomain-like_sf"/>
</dbReference>
<organism evidence="4 5">
    <name type="scientific">Parvularcula lutaonensis</name>
    <dbReference type="NCBI Taxonomy" id="491923"/>
    <lineage>
        <taxon>Bacteria</taxon>
        <taxon>Pseudomonadati</taxon>
        <taxon>Pseudomonadota</taxon>
        <taxon>Alphaproteobacteria</taxon>
        <taxon>Parvularculales</taxon>
        <taxon>Parvularculaceae</taxon>
        <taxon>Parvularcula</taxon>
    </lineage>
</organism>
<comment type="caution">
    <text evidence="4">The sequence shown here is derived from an EMBL/GenBank/DDBJ whole genome shotgun (WGS) entry which is preliminary data.</text>
</comment>
<protein>
    <submittedName>
        <fullName evidence="4">TetR/AcrR family transcriptional regulator</fullName>
    </submittedName>
</protein>
<dbReference type="RefSeq" id="WP_189577203.1">
    <property type="nucleotide sequence ID" value="NZ_BMXU01000004.1"/>
</dbReference>
<keyword evidence="5" id="KW-1185">Reference proteome</keyword>
<evidence type="ECO:0000256" key="1">
    <source>
        <dbReference type="ARBA" id="ARBA00023125"/>
    </source>
</evidence>
<reference evidence="5" key="1">
    <citation type="journal article" date="2019" name="Int. J. Syst. Evol. Microbiol.">
        <title>The Global Catalogue of Microorganisms (GCM) 10K type strain sequencing project: providing services to taxonomists for standard genome sequencing and annotation.</title>
        <authorList>
            <consortium name="The Broad Institute Genomics Platform"/>
            <consortium name="The Broad Institute Genome Sequencing Center for Infectious Disease"/>
            <person name="Wu L."/>
            <person name="Ma J."/>
        </authorList>
    </citation>
    <scope>NUCLEOTIDE SEQUENCE [LARGE SCALE GENOMIC DNA]</scope>
    <source>
        <strain evidence="5">KCTC 22245</strain>
    </source>
</reference>
<evidence type="ECO:0000313" key="4">
    <source>
        <dbReference type="EMBL" id="MFC3301170.1"/>
    </source>
</evidence>
<proteinExistence type="predicted"/>
<keyword evidence="1 2" id="KW-0238">DNA-binding</keyword>
<accession>A0ABV7M8S8</accession>
<dbReference type="PROSITE" id="PS50977">
    <property type="entry name" value="HTH_TETR_2"/>
    <property type="match status" value="1"/>
</dbReference>
<evidence type="ECO:0000313" key="5">
    <source>
        <dbReference type="Proteomes" id="UP001595607"/>
    </source>
</evidence>
<dbReference type="SUPFAM" id="SSF46689">
    <property type="entry name" value="Homeodomain-like"/>
    <property type="match status" value="1"/>
</dbReference>
<gene>
    <name evidence="4" type="ORF">ACFONP_00310</name>
</gene>
<dbReference type="EMBL" id="JBHRVA010000001">
    <property type="protein sequence ID" value="MFC3301170.1"/>
    <property type="molecule type" value="Genomic_DNA"/>
</dbReference>
<feature type="domain" description="HTH tetR-type" evidence="3">
    <location>
        <begin position="1"/>
        <end position="59"/>
    </location>
</feature>
<dbReference type="InterPro" id="IPR050109">
    <property type="entry name" value="HTH-type_TetR-like_transc_reg"/>
</dbReference>
<dbReference type="Proteomes" id="UP001595607">
    <property type="component" value="Unassembled WGS sequence"/>
</dbReference>
<evidence type="ECO:0000256" key="2">
    <source>
        <dbReference type="PROSITE-ProRule" id="PRU00335"/>
    </source>
</evidence>
<evidence type="ECO:0000259" key="3">
    <source>
        <dbReference type="PROSITE" id="PS50977"/>
    </source>
</evidence>
<dbReference type="Pfam" id="PF00440">
    <property type="entry name" value="TetR_N"/>
    <property type="match status" value="1"/>
</dbReference>
<name>A0ABV7M8S8_9PROT</name>